<dbReference type="EMBL" id="BGPR01000730">
    <property type="protein sequence ID" value="GBM33308.1"/>
    <property type="molecule type" value="Genomic_DNA"/>
</dbReference>
<dbReference type="AlphaFoldDB" id="A0A4Y2EYL5"/>
<accession>A0A4Y2EYL5</accession>
<comment type="caution">
    <text evidence="1">The sequence shown here is derived from an EMBL/GenBank/DDBJ whole genome shotgun (WGS) entry which is preliminary data.</text>
</comment>
<evidence type="ECO:0000313" key="1">
    <source>
        <dbReference type="EMBL" id="GBM33308.1"/>
    </source>
</evidence>
<evidence type="ECO:0000313" key="2">
    <source>
        <dbReference type="Proteomes" id="UP000499080"/>
    </source>
</evidence>
<organism evidence="1 2">
    <name type="scientific">Araneus ventricosus</name>
    <name type="common">Orbweaver spider</name>
    <name type="synonym">Epeira ventricosa</name>
    <dbReference type="NCBI Taxonomy" id="182803"/>
    <lineage>
        <taxon>Eukaryota</taxon>
        <taxon>Metazoa</taxon>
        <taxon>Ecdysozoa</taxon>
        <taxon>Arthropoda</taxon>
        <taxon>Chelicerata</taxon>
        <taxon>Arachnida</taxon>
        <taxon>Araneae</taxon>
        <taxon>Araneomorphae</taxon>
        <taxon>Entelegynae</taxon>
        <taxon>Araneoidea</taxon>
        <taxon>Araneidae</taxon>
        <taxon>Araneus</taxon>
    </lineage>
</organism>
<protein>
    <submittedName>
        <fullName evidence="1">Uncharacterized protein</fullName>
    </submittedName>
</protein>
<sequence length="89" mass="10040">MENYWKSQDTVLKMSISSTVMAQAEHEIRNDVLQRWNGGQLLADYLLQLPSNGSRSGCNLVTTLTGLAGCLRVVPWLSIFWKVKTSIIR</sequence>
<keyword evidence="2" id="KW-1185">Reference proteome</keyword>
<proteinExistence type="predicted"/>
<name>A0A4Y2EYL5_ARAVE</name>
<gene>
    <name evidence="1" type="ORF">AVEN_101637_1</name>
</gene>
<dbReference type="Proteomes" id="UP000499080">
    <property type="component" value="Unassembled WGS sequence"/>
</dbReference>
<reference evidence="1 2" key="1">
    <citation type="journal article" date="2019" name="Sci. Rep.">
        <title>Orb-weaving spider Araneus ventricosus genome elucidates the spidroin gene catalogue.</title>
        <authorList>
            <person name="Kono N."/>
            <person name="Nakamura H."/>
            <person name="Ohtoshi R."/>
            <person name="Moran D.A.P."/>
            <person name="Shinohara A."/>
            <person name="Yoshida Y."/>
            <person name="Fujiwara M."/>
            <person name="Mori M."/>
            <person name="Tomita M."/>
            <person name="Arakawa K."/>
        </authorList>
    </citation>
    <scope>NUCLEOTIDE SEQUENCE [LARGE SCALE GENOMIC DNA]</scope>
</reference>